<keyword evidence="3" id="KW-1185">Reference proteome</keyword>
<keyword evidence="1" id="KW-1133">Transmembrane helix</keyword>
<dbReference type="EMBL" id="JBHTLD010000145">
    <property type="protein sequence ID" value="MFD1187485.1"/>
    <property type="molecule type" value="Genomic_DNA"/>
</dbReference>
<proteinExistence type="predicted"/>
<feature type="transmembrane region" description="Helical" evidence="1">
    <location>
        <begin position="14"/>
        <end position="35"/>
    </location>
</feature>
<accession>A0ABW3SSE1</accession>
<feature type="transmembrane region" description="Helical" evidence="1">
    <location>
        <begin position="154"/>
        <end position="174"/>
    </location>
</feature>
<keyword evidence="1" id="KW-0812">Transmembrane</keyword>
<dbReference type="Proteomes" id="UP001597094">
    <property type="component" value="Unassembled WGS sequence"/>
</dbReference>
<keyword evidence="1" id="KW-0472">Membrane</keyword>
<gene>
    <name evidence="2" type="ORF">ACFQ2O_14805</name>
</gene>
<dbReference type="PANTHER" id="PTHR34219:SF3">
    <property type="entry name" value="BLL7967 PROTEIN"/>
    <property type="match status" value="1"/>
</dbReference>
<evidence type="ECO:0000313" key="3">
    <source>
        <dbReference type="Proteomes" id="UP001597094"/>
    </source>
</evidence>
<dbReference type="PANTHER" id="PTHR34219">
    <property type="entry name" value="IRON-REGULATED INNER MEMBRANE PROTEIN-RELATED"/>
    <property type="match status" value="1"/>
</dbReference>
<name>A0ABW3SSE1_9BACT</name>
<dbReference type="PROSITE" id="PS51257">
    <property type="entry name" value="PROKAR_LIPOPROTEIN"/>
    <property type="match status" value="1"/>
</dbReference>
<feature type="transmembrane region" description="Helical" evidence="1">
    <location>
        <begin position="207"/>
        <end position="237"/>
    </location>
</feature>
<organism evidence="2 3">
    <name type="scientific">Pontibacter rugosus</name>
    <dbReference type="NCBI Taxonomy" id="1745966"/>
    <lineage>
        <taxon>Bacteria</taxon>
        <taxon>Pseudomonadati</taxon>
        <taxon>Bacteroidota</taxon>
        <taxon>Cytophagia</taxon>
        <taxon>Cytophagales</taxon>
        <taxon>Hymenobacteraceae</taxon>
        <taxon>Pontibacter</taxon>
    </lineage>
</organism>
<reference evidence="3" key="1">
    <citation type="journal article" date="2019" name="Int. J. Syst. Evol. Microbiol.">
        <title>The Global Catalogue of Microorganisms (GCM) 10K type strain sequencing project: providing services to taxonomists for standard genome sequencing and annotation.</title>
        <authorList>
            <consortium name="The Broad Institute Genomics Platform"/>
            <consortium name="The Broad Institute Genome Sequencing Center for Infectious Disease"/>
            <person name="Wu L."/>
            <person name="Ma J."/>
        </authorList>
    </citation>
    <scope>NUCLEOTIDE SEQUENCE [LARGE SCALE GENOMIC DNA]</scope>
    <source>
        <strain evidence="3">JCM 31319</strain>
    </source>
</reference>
<dbReference type="Pfam" id="PF03929">
    <property type="entry name" value="PepSY_TM"/>
    <property type="match status" value="1"/>
</dbReference>
<feature type="transmembrane region" description="Helical" evidence="1">
    <location>
        <begin position="350"/>
        <end position="371"/>
    </location>
</feature>
<dbReference type="InterPro" id="IPR005625">
    <property type="entry name" value="PepSY-ass_TM"/>
</dbReference>
<sequence length="391" mass="43537">MANTRKTILTLHRWLGLGSGLVVFIVSITGCLYAFQEEIFDAVHQDVLYVAQPQQQALPLSVLYEKAQEALGPEHPITAVITHKDPAKTWSFEALKEDHEALTYFGQHVYFQTAYLNPYTGEVAGVMDSKYEFFELVKYLHWSLWLSTEVGQPIVGASTLIFLVMLISGLVLWWPGSKSKKAFKQRLTVKWGAKFKRLNYDLHNVPGFYISMISAVVALTGLVMAFRWVLALVYFIASGGETAETPPVKLEAPVVQTASTPLDEVFASSRSLYPEAATIGLFGAAQDSLVLAYVKVQDDVYYESHNLLYERATGKPLTAQHHEDRNAGEKLLYMNYDIHVGAILGLPGKILAFLASLVCSSLPVTGFLIWFGKTRKLVKETVKLKAEQIPA</sequence>
<evidence type="ECO:0000256" key="1">
    <source>
        <dbReference type="SAM" id="Phobius"/>
    </source>
</evidence>
<dbReference type="RefSeq" id="WP_377529083.1">
    <property type="nucleotide sequence ID" value="NZ_JBHTLD010000145.1"/>
</dbReference>
<evidence type="ECO:0000313" key="2">
    <source>
        <dbReference type="EMBL" id="MFD1187485.1"/>
    </source>
</evidence>
<comment type="caution">
    <text evidence="2">The sequence shown here is derived from an EMBL/GenBank/DDBJ whole genome shotgun (WGS) entry which is preliminary data.</text>
</comment>
<protein>
    <submittedName>
        <fullName evidence="2">PepSY-associated TM helix domain-containing protein</fullName>
    </submittedName>
</protein>